<feature type="domain" description="Baseplate J-like C-terminal" evidence="1">
    <location>
        <begin position="34"/>
        <end position="122"/>
    </location>
</feature>
<evidence type="ECO:0000259" key="1">
    <source>
        <dbReference type="Pfam" id="PF26079"/>
    </source>
</evidence>
<gene>
    <name evidence="2" type="ORF">SDC9_208879</name>
</gene>
<evidence type="ECO:0000313" key="2">
    <source>
        <dbReference type="EMBL" id="MPN61145.1"/>
    </source>
</evidence>
<accession>A0A645JBP8</accession>
<reference evidence="2" key="1">
    <citation type="submission" date="2019-08" db="EMBL/GenBank/DDBJ databases">
        <authorList>
            <person name="Kucharzyk K."/>
            <person name="Murdoch R.W."/>
            <person name="Higgins S."/>
            <person name="Loffler F."/>
        </authorList>
    </citation>
    <scope>NUCLEOTIDE SEQUENCE</scope>
</reference>
<dbReference type="EMBL" id="VSSQ01137346">
    <property type="protein sequence ID" value="MPN61145.1"/>
    <property type="molecule type" value="Genomic_DNA"/>
</dbReference>
<proteinExistence type="predicted"/>
<sequence length="123" mass="13069">MQTALDPVPNNGLGLGIAPIGHVVTVAGVTSSTINIVTEITYQNGWCWTDVKSYAEAAVDAYFKELSQAWDDNDALIARISQIETRFLDLPGIVDIANTTLNGAAQNLTLGANEIPVRGIINA</sequence>
<dbReference type="AlphaFoldDB" id="A0A645JBP8"/>
<comment type="caution">
    <text evidence="2">The sequence shown here is derived from an EMBL/GenBank/DDBJ whole genome shotgun (WGS) entry which is preliminary data.</text>
</comment>
<organism evidence="2">
    <name type="scientific">bioreactor metagenome</name>
    <dbReference type="NCBI Taxonomy" id="1076179"/>
    <lineage>
        <taxon>unclassified sequences</taxon>
        <taxon>metagenomes</taxon>
        <taxon>ecological metagenomes</taxon>
    </lineage>
</organism>
<dbReference type="InterPro" id="IPR058530">
    <property type="entry name" value="Baseplate_J-like_C"/>
</dbReference>
<dbReference type="Pfam" id="PF26079">
    <property type="entry name" value="Baseplate_J_C"/>
    <property type="match status" value="1"/>
</dbReference>
<protein>
    <recommendedName>
        <fullName evidence="1">Baseplate J-like C-terminal domain-containing protein</fullName>
    </recommendedName>
</protein>
<name>A0A645JBP8_9ZZZZ</name>